<evidence type="ECO:0000256" key="4">
    <source>
        <dbReference type="ARBA" id="ARBA00023163"/>
    </source>
</evidence>
<evidence type="ECO:0000313" key="8">
    <source>
        <dbReference type="EMBL" id="KAB2579445.1"/>
    </source>
</evidence>
<keyword evidence="9" id="KW-1185">Reference proteome</keyword>
<dbReference type="PROSITE" id="PS51821">
    <property type="entry name" value="VELVET"/>
    <property type="match status" value="1"/>
</dbReference>
<dbReference type="PANTHER" id="PTHR33572">
    <property type="entry name" value="SPORE DEVELOPMENT REGULATOR VOSA"/>
    <property type="match status" value="1"/>
</dbReference>
<name>A0A5N5DNE5_9PEZI</name>
<dbReference type="GO" id="GO:0005634">
    <property type="term" value="C:nucleus"/>
    <property type="evidence" value="ECO:0007669"/>
    <property type="project" value="UniProtKB-SubCell"/>
</dbReference>
<feature type="region of interest" description="Disordered" evidence="6">
    <location>
        <begin position="337"/>
        <end position="372"/>
    </location>
</feature>
<sequence>MMPTHFGPPSGSYMPMYMGGPVYAQQPQHQHQTDVRPLSSADVELVIRQQPKEALVTVDGKEKARKPVDPPPIIQLRVKPNADPQGHYMQSPYLIMIADLWHPEEDEANPDKALSGTICSSLHRLKDVDNKDGAFFVFGDISIKQQGEHRLRFSLFDIHKPGNVYEFVTSIISDRFKVVSAKDFHGMDESTYLSRAFSDQGVRLRLRKEPRHVMGRKRSPPSQTFEQPPPQQFQPPTPTNPSALAYQMSSATYHSGYSTHADGSPIKRQRVDDDASPRYNASHVSSSPSAQQLPNRQGNLPVQSPSGINMSMGTWPANNIGYSSNYSSYGRGMSMNSTSAPQELTTMGPPLGGARPTLSAAHTSSIGLPSVPSRSSNLFAGLEPYTDDGLTLPPSYHDRTDSLSGSISHIDYSNHATDGTRGMPVQSPEHGSHFPRSEFHFQPPNLQSGSLMNPFEGSGSRAGTQWPAVPASRYEERVDRARSHYQLNSLHHPIGGSDGHHASPHHGSGFDDQYKHEDHHFKTEGQ</sequence>
<keyword evidence="2" id="KW-0749">Sporulation</keyword>
<dbReference type="InterPro" id="IPR037525">
    <property type="entry name" value="Velvet_dom"/>
</dbReference>
<organism evidence="8 9">
    <name type="scientific">Lasiodiplodia theobromae</name>
    <dbReference type="NCBI Taxonomy" id="45133"/>
    <lineage>
        <taxon>Eukaryota</taxon>
        <taxon>Fungi</taxon>
        <taxon>Dikarya</taxon>
        <taxon>Ascomycota</taxon>
        <taxon>Pezizomycotina</taxon>
        <taxon>Dothideomycetes</taxon>
        <taxon>Dothideomycetes incertae sedis</taxon>
        <taxon>Botryosphaeriales</taxon>
        <taxon>Botryosphaeriaceae</taxon>
        <taxon>Lasiodiplodia</taxon>
    </lineage>
</organism>
<dbReference type="Proteomes" id="UP000325902">
    <property type="component" value="Unassembled WGS sequence"/>
</dbReference>
<protein>
    <submittedName>
        <fullName evidence="8">Spore development regulator vosA</fullName>
    </submittedName>
</protein>
<evidence type="ECO:0000256" key="6">
    <source>
        <dbReference type="SAM" id="MobiDB-lite"/>
    </source>
</evidence>
<dbReference type="EMBL" id="VCHE01000007">
    <property type="protein sequence ID" value="KAB2579445.1"/>
    <property type="molecule type" value="Genomic_DNA"/>
</dbReference>
<dbReference type="GO" id="GO:0030435">
    <property type="term" value="P:sporulation resulting in formation of a cellular spore"/>
    <property type="evidence" value="ECO:0007669"/>
    <property type="project" value="UniProtKB-KW"/>
</dbReference>
<feature type="region of interest" description="Disordered" evidence="6">
    <location>
        <begin position="206"/>
        <end position="306"/>
    </location>
</feature>
<feature type="region of interest" description="Disordered" evidence="6">
    <location>
        <begin position="444"/>
        <end position="477"/>
    </location>
</feature>
<dbReference type="InterPro" id="IPR021740">
    <property type="entry name" value="Velvet"/>
</dbReference>
<feature type="compositionally biased region" description="Basic and acidic residues" evidence="6">
    <location>
        <begin position="508"/>
        <end position="526"/>
    </location>
</feature>
<feature type="domain" description="Velvet" evidence="7">
    <location>
        <begin position="35"/>
        <end position="207"/>
    </location>
</feature>
<evidence type="ECO:0000313" key="9">
    <source>
        <dbReference type="Proteomes" id="UP000325902"/>
    </source>
</evidence>
<gene>
    <name evidence="8" type="primary">vosA</name>
    <name evidence="8" type="ORF">DBV05_g1901</name>
</gene>
<keyword evidence="3" id="KW-0805">Transcription regulation</keyword>
<evidence type="ECO:0000256" key="1">
    <source>
        <dbReference type="ARBA" id="ARBA00004123"/>
    </source>
</evidence>
<dbReference type="OrthoDB" id="5599552at2759"/>
<feature type="compositionally biased region" description="Basic residues" evidence="6">
    <location>
        <begin position="206"/>
        <end position="219"/>
    </location>
</feature>
<dbReference type="Gene3D" id="2.60.40.3960">
    <property type="entry name" value="Velvet domain"/>
    <property type="match status" value="1"/>
</dbReference>
<comment type="caution">
    <text evidence="8">The sequence shown here is derived from an EMBL/GenBank/DDBJ whole genome shotgun (WGS) entry which is preliminary data.</text>
</comment>
<dbReference type="AlphaFoldDB" id="A0A5N5DNE5"/>
<evidence type="ECO:0000256" key="3">
    <source>
        <dbReference type="ARBA" id="ARBA00023015"/>
    </source>
</evidence>
<evidence type="ECO:0000259" key="7">
    <source>
        <dbReference type="PROSITE" id="PS51821"/>
    </source>
</evidence>
<evidence type="ECO:0000256" key="5">
    <source>
        <dbReference type="ARBA" id="ARBA00023242"/>
    </source>
</evidence>
<feature type="compositionally biased region" description="Pro residues" evidence="6">
    <location>
        <begin position="227"/>
        <end position="239"/>
    </location>
</feature>
<dbReference type="InterPro" id="IPR038491">
    <property type="entry name" value="Velvet_dom_sf"/>
</dbReference>
<feature type="region of interest" description="Disordered" evidence="6">
    <location>
        <begin position="489"/>
        <end position="526"/>
    </location>
</feature>
<feature type="compositionally biased region" description="Polar residues" evidence="6">
    <location>
        <begin position="247"/>
        <end position="258"/>
    </location>
</feature>
<comment type="subcellular location">
    <subcellularLocation>
        <location evidence="1">Nucleus</location>
    </subcellularLocation>
</comment>
<dbReference type="PANTHER" id="PTHR33572:SF18">
    <property type="entry name" value="SPORE DEVELOPMENT REGULATOR VOSA"/>
    <property type="match status" value="1"/>
</dbReference>
<feature type="compositionally biased region" description="Polar residues" evidence="6">
    <location>
        <begin position="282"/>
        <end position="306"/>
    </location>
</feature>
<proteinExistence type="predicted"/>
<feature type="compositionally biased region" description="Polar residues" evidence="6">
    <location>
        <begin position="360"/>
        <end position="372"/>
    </location>
</feature>
<dbReference type="Pfam" id="PF11754">
    <property type="entry name" value="Velvet"/>
    <property type="match status" value="1"/>
</dbReference>
<accession>A0A5N5DNE5</accession>
<reference evidence="8 9" key="1">
    <citation type="journal article" date="2019" name="Sci. Rep.">
        <title>A multi-omics analysis of the grapevine pathogen Lasiodiplodia theobromae reveals that temperature affects the expression of virulence- and pathogenicity-related genes.</title>
        <authorList>
            <person name="Felix C."/>
            <person name="Meneses R."/>
            <person name="Goncalves M.F.M."/>
            <person name="Tilleman L."/>
            <person name="Duarte A.S."/>
            <person name="Jorrin-Novo J.V."/>
            <person name="Van de Peer Y."/>
            <person name="Deforce D."/>
            <person name="Van Nieuwerburgh F."/>
            <person name="Esteves A.C."/>
            <person name="Alves A."/>
        </authorList>
    </citation>
    <scope>NUCLEOTIDE SEQUENCE [LARGE SCALE GENOMIC DNA]</scope>
    <source>
        <strain evidence="8 9">LA-SOL3</strain>
    </source>
</reference>
<keyword evidence="5" id="KW-0539">Nucleus</keyword>
<evidence type="ECO:0000256" key="2">
    <source>
        <dbReference type="ARBA" id="ARBA00022969"/>
    </source>
</evidence>
<keyword evidence="4" id="KW-0804">Transcription</keyword>